<sequence>MSTLMAFWGGEGACGQGREMTVMADELSDFHLIEVVSVGLGWIAGGSGGITIQVAGVLGAYLKLGYFQRIVFTRP</sequence>
<reference evidence="2 3" key="1">
    <citation type="submission" date="2023-08" db="EMBL/GenBank/DDBJ databases">
        <title>Complete Genome Sequence of Pseudomonas entomophila TVIN A01.</title>
        <authorList>
            <person name="Shelke T."/>
            <person name="Mahar N.S."/>
            <person name="Gupta I."/>
            <person name="Gupta V."/>
        </authorList>
    </citation>
    <scope>NUCLEOTIDE SEQUENCE [LARGE SCALE GENOMIC DNA]</scope>
    <source>
        <strain evidence="2 3">TVIN-A01</strain>
    </source>
</reference>
<feature type="transmembrane region" description="Helical" evidence="1">
    <location>
        <begin position="40"/>
        <end position="62"/>
    </location>
</feature>
<dbReference type="GeneID" id="75528847"/>
<dbReference type="RefSeq" id="WP_231845298.1">
    <property type="nucleotide sequence ID" value="NZ_CP132921.1"/>
</dbReference>
<proteinExistence type="predicted"/>
<gene>
    <name evidence="2" type="ORF">RAH46_20855</name>
</gene>
<evidence type="ECO:0000313" key="2">
    <source>
        <dbReference type="EMBL" id="WMW04757.1"/>
    </source>
</evidence>
<keyword evidence="3" id="KW-1185">Reference proteome</keyword>
<organism evidence="2 3">
    <name type="scientific">Pseudomonas entomophila</name>
    <dbReference type="NCBI Taxonomy" id="312306"/>
    <lineage>
        <taxon>Bacteria</taxon>
        <taxon>Pseudomonadati</taxon>
        <taxon>Pseudomonadota</taxon>
        <taxon>Gammaproteobacteria</taxon>
        <taxon>Pseudomonadales</taxon>
        <taxon>Pseudomonadaceae</taxon>
        <taxon>Pseudomonas</taxon>
    </lineage>
</organism>
<name>A0ABY9QQ60_9PSED</name>
<evidence type="ECO:0000313" key="3">
    <source>
        <dbReference type="Proteomes" id="UP001183127"/>
    </source>
</evidence>
<keyword evidence="1" id="KW-1133">Transmembrane helix</keyword>
<protein>
    <submittedName>
        <fullName evidence="2">Uncharacterized protein</fullName>
    </submittedName>
</protein>
<keyword evidence="1" id="KW-0812">Transmembrane</keyword>
<evidence type="ECO:0000256" key="1">
    <source>
        <dbReference type="SAM" id="Phobius"/>
    </source>
</evidence>
<dbReference type="EMBL" id="CP132921">
    <property type="protein sequence ID" value="WMW04757.1"/>
    <property type="molecule type" value="Genomic_DNA"/>
</dbReference>
<dbReference type="Proteomes" id="UP001183127">
    <property type="component" value="Chromosome"/>
</dbReference>
<accession>A0ABY9QQ60</accession>
<keyword evidence="1" id="KW-0472">Membrane</keyword>